<dbReference type="PANTHER" id="PTHR24028">
    <property type="entry name" value="CADHERIN-87A"/>
    <property type="match status" value="1"/>
</dbReference>
<dbReference type="SMART" id="SM00112">
    <property type="entry name" value="CA"/>
    <property type="match status" value="7"/>
</dbReference>
<evidence type="ECO:0000256" key="4">
    <source>
        <dbReference type="ARBA" id="ARBA00022837"/>
    </source>
</evidence>
<evidence type="ECO:0000313" key="13">
    <source>
        <dbReference type="Proteomes" id="UP001152320"/>
    </source>
</evidence>
<feature type="domain" description="Cadherin" evidence="11">
    <location>
        <begin position="991"/>
        <end position="1090"/>
    </location>
</feature>
<protein>
    <submittedName>
        <fullName evidence="12">Protocadherin-like wing polarity protein stan</fullName>
    </submittedName>
</protein>
<reference evidence="12" key="1">
    <citation type="submission" date="2021-10" db="EMBL/GenBank/DDBJ databases">
        <title>Tropical sea cucumber genome reveals ecological adaptation and Cuvierian tubules defense mechanism.</title>
        <authorList>
            <person name="Chen T."/>
        </authorList>
    </citation>
    <scope>NUCLEOTIDE SEQUENCE</scope>
    <source>
        <strain evidence="12">Nanhai2018</strain>
        <tissue evidence="12">Muscle</tissue>
    </source>
</reference>
<feature type="domain" description="Cadherin" evidence="11">
    <location>
        <begin position="97"/>
        <end position="221"/>
    </location>
</feature>
<evidence type="ECO:0000256" key="7">
    <source>
        <dbReference type="ARBA" id="ARBA00023180"/>
    </source>
</evidence>
<dbReference type="Gene3D" id="2.60.40.60">
    <property type="entry name" value="Cadherins"/>
    <property type="match status" value="7"/>
</dbReference>
<dbReference type="Proteomes" id="UP001152320">
    <property type="component" value="Chromosome 20"/>
</dbReference>
<dbReference type="GO" id="GO:0005886">
    <property type="term" value="C:plasma membrane"/>
    <property type="evidence" value="ECO:0007669"/>
    <property type="project" value="InterPro"/>
</dbReference>
<feature type="transmembrane region" description="Helical" evidence="10">
    <location>
        <begin position="1317"/>
        <end position="1339"/>
    </location>
</feature>
<keyword evidence="13" id="KW-1185">Reference proteome</keyword>
<name>A0A9Q0YM71_HOLLE</name>
<evidence type="ECO:0000256" key="2">
    <source>
        <dbReference type="ARBA" id="ARBA00022692"/>
    </source>
</evidence>
<dbReference type="PRINTS" id="PR00205">
    <property type="entry name" value="CADHERIN"/>
</dbReference>
<gene>
    <name evidence="12" type="ORF">HOLleu_37660</name>
</gene>
<accession>A0A9Q0YM71</accession>
<feature type="domain" description="Cadherin" evidence="11">
    <location>
        <begin position="815"/>
        <end position="876"/>
    </location>
</feature>
<evidence type="ECO:0000256" key="1">
    <source>
        <dbReference type="ARBA" id="ARBA00004167"/>
    </source>
</evidence>
<feature type="compositionally biased region" description="Basic and acidic residues" evidence="9">
    <location>
        <begin position="1383"/>
        <end position="1394"/>
    </location>
</feature>
<sequence>MFEEEPLGYEVFNVALRSNCRNATVVFSTEADKYLRLDQSPGRIVIKNPVDADVPLENGQRLERLFGAIGCHGDANRKMQCFVITVKDINDNTPVIKDEVYTASVTEVAISYSSKVLAVSPAIEIQDPDQSDVSYGLLEDNIPFKLVPLVYDPDDPVTCKPDKDFKIIVTDPAAIDYETTTSYSLTMMAWEGCGSSGDRTRNDTAILTISVIDADDEFPSFHSAEYTATVLETDLNKPLDVTPRILASDGDKGLNEAMVYGLLNPDQSRPDCLSNLQINNDTGDIRIVRKFSYDSDEGPCRLLVVASQADNPNRKTQSPLIITILDGNDKCPEFEKQSYDGNFTAGDSIVTEIDSGNALTVKLLDRDSTFVGDIAISPNNDWEIIKLTTSGSNTELKLASADGVTIVKNATFTLSVRDDSLENCHNTVTVSVHYIEDPDQSLLPQFTKKIYTATIPENSPVETPITQVTDMDGTSSGDYIFSLSDNTKLKISDSGIVTVDGELDAETMSATLTVTVSVEERYDPLKKSTGVLSLNIIDLNDNAPIIAEDVSLSISENDDTPLVFQLLANDKDVTSPNNEIIKYEILSAPLGTSIDELTQTVTISELVDREEKSVITLLILAKDGGYPQLEGLANITIDVIDVNEPPVFVDACDEVNVDENTVTTICIIQADDYDDTYNEVFYGLENNYNGLFSIDRESGHLSINSPGLNRENDGEFTLTVHATDNGSPELSSIKSIHVTVNDLNDNNPIFDSRRYIYNVNEDFKGRCNLQFGIAMVGNCPGKTDLRKFPRGSSPRGIIRTGTVGEKLSVHSRGSGNFTVVPETGEIRKTSCIDAEIDEVSYTFTLGAYNDLSPSSENGTTEVIINIHDMNDEPPILEVTNEDTNIEKDFVAPGEFLFNVTWSDSDVTEENRAVSIHCSFHPTFVSDLLECRITESTIIVKVKEGAVTTLDFRAVITIVVQNDEAPLFITYEELQLTVTSTHVPLNFDDQVVYIVEGDSNGNFYNPIVPDNNCLLYDVETHSDIFAIIPGKSISKLVSAFTLDYETNNTFHVHTTAYKGVEVDGNCKSIGVNDTAVLTVFVVDENDEPPQFEILDINNTFFEGVLFDTLLETVTIFSLSDRVLDRDRSAKLEFSLVATFSELSPLLCQSNGRVYMNPNFKQTMEGQKTFNYDVEVIDTNTDQNSNSSSCTLQFGILGWNNIAIFKSHNVEAVDHTIEKRQAIIGRRDDLIEKCLVKGKIGWWDSSGQILIKIDRIIKERNSVYIWLYGIGTRNNTFMEKKDLQRSVPPPEEILKQECGFEEVQQTDERAFVTYPLQQYAIVVIAALLLAGILGMMACLIYSWNHAERGSDYTDSRSLPESEQIPRDPNNAVPNRTIQQCQGTKESNRTNRPRETGLEMSDLASEEGSGVDTLRILPNKEDATKSFAKSRRHSGHYTKMGASALLCTGRNGSSKRSSPVVFLTKNQSIRSCVSGKEVLLNGEESTTDVQARQHDSEAETGLYQYPRGFGSKNPPLEEDEPMKFIGATLENPAYQASDEADEMGSIVVDEIYDTIDESNQTQF</sequence>
<evidence type="ECO:0000256" key="10">
    <source>
        <dbReference type="SAM" id="Phobius"/>
    </source>
</evidence>
<dbReference type="Pfam" id="PF00028">
    <property type="entry name" value="Cadherin"/>
    <property type="match status" value="2"/>
</dbReference>
<feature type="domain" description="Cadherin" evidence="11">
    <location>
        <begin position="447"/>
        <end position="546"/>
    </location>
</feature>
<dbReference type="SUPFAM" id="SSF49313">
    <property type="entry name" value="Cadherin-like"/>
    <property type="match status" value="6"/>
</dbReference>
<dbReference type="PROSITE" id="PS00232">
    <property type="entry name" value="CADHERIN_1"/>
    <property type="match status" value="3"/>
</dbReference>
<dbReference type="InterPro" id="IPR002126">
    <property type="entry name" value="Cadherin-like_dom"/>
</dbReference>
<evidence type="ECO:0000256" key="3">
    <source>
        <dbReference type="ARBA" id="ARBA00022737"/>
    </source>
</evidence>
<dbReference type="PROSITE" id="PS50268">
    <property type="entry name" value="CADHERIN_2"/>
    <property type="match status" value="7"/>
</dbReference>
<comment type="caution">
    <text evidence="12">The sequence shown here is derived from an EMBL/GenBank/DDBJ whole genome shotgun (WGS) entry which is preliminary data.</text>
</comment>
<evidence type="ECO:0000256" key="8">
    <source>
        <dbReference type="PROSITE-ProRule" id="PRU00043"/>
    </source>
</evidence>
<proteinExistence type="predicted"/>
<evidence type="ECO:0000259" key="11">
    <source>
        <dbReference type="PROSITE" id="PS50268"/>
    </source>
</evidence>
<feature type="domain" description="Cadherin" evidence="11">
    <location>
        <begin position="546"/>
        <end position="648"/>
    </location>
</feature>
<keyword evidence="2 10" id="KW-0812">Transmembrane</keyword>
<evidence type="ECO:0000256" key="9">
    <source>
        <dbReference type="SAM" id="MobiDB-lite"/>
    </source>
</evidence>
<evidence type="ECO:0000313" key="12">
    <source>
        <dbReference type="EMBL" id="KAJ8022692.1"/>
    </source>
</evidence>
<keyword evidence="7" id="KW-0325">Glycoprotein</keyword>
<feature type="region of interest" description="Disordered" evidence="9">
    <location>
        <begin position="1349"/>
        <end position="1402"/>
    </location>
</feature>
<keyword evidence="5 10" id="KW-1133">Transmembrane helix</keyword>
<dbReference type="GO" id="GO:0007156">
    <property type="term" value="P:homophilic cell adhesion via plasma membrane adhesion molecules"/>
    <property type="evidence" value="ECO:0007669"/>
    <property type="project" value="InterPro"/>
</dbReference>
<comment type="subcellular location">
    <subcellularLocation>
        <location evidence="1">Membrane</location>
        <topology evidence="1">Single-pass membrane protein</topology>
    </subcellularLocation>
</comment>
<dbReference type="CDD" id="cd11304">
    <property type="entry name" value="Cadherin_repeat"/>
    <property type="match status" value="6"/>
</dbReference>
<dbReference type="OrthoDB" id="9949162at2759"/>
<keyword evidence="3" id="KW-0677">Repeat</keyword>
<dbReference type="InterPro" id="IPR015919">
    <property type="entry name" value="Cadherin-like_sf"/>
</dbReference>
<dbReference type="EMBL" id="JAIZAY010000020">
    <property type="protein sequence ID" value="KAJ8022692.1"/>
    <property type="molecule type" value="Genomic_DNA"/>
</dbReference>
<dbReference type="InterPro" id="IPR050174">
    <property type="entry name" value="Protocadherin/Cadherin-CA"/>
</dbReference>
<keyword evidence="4 8" id="KW-0106">Calcium</keyword>
<organism evidence="12 13">
    <name type="scientific">Holothuria leucospilota</name>
    <name type="common">Black long sea cucumber</name>
    <name type="synonym">Mertensiothuria leucospilota</name>
    <dbReference type="NCBI Taxonomy" id="206669"/>
    <lineage>
        <taxon>Eukaryota</taxon>
        <taxon>Metazoa</taxon>
        <taxon>Echinodermata</taxon>
        <taxon>Eleutherozoa</taxon>
        <taxon>Echinozoa</taxon>
        <taxon>Holothuroidea</taxon>
        <taxon>Aspidochirotacea</taxon>
        <taxon>Aspidochirotida</taxon>
        <taxon>Holothuriidae</taxon>
        <taxon>Holothuria</taxon>
    </lineage>
</organism>
<evidence type="ECO:0000256" key="5">
    <source>
        <dbReference type="ARBA" id="ARBA00022989"/>
    </source>
</evidence>
<feature type="compositionally biased region" description="Basic and acidic residues" evidence="9">
    <location>
        <begin position="1349"/>
        <end position="1363"/>
    </location>
</feature>
<dbReference type="PANTHER" id="PTHR24028:SF310">
    <property type="entry name" value="NEURAL-CADHERIN-LIKE PROTEIN"/>
    <property type="match status" value="1"/>
</dbReference>
<dbReference type="InterPro" id="IPR020894">
    <property type="entry name" value="Cadherin_CS"/>
</dbReference>
<feature type="compositionally biased region" description="Polar residues" evidence="9">
    <location>
        <begin position="1369"/>
        <end position="1382"/>
    </location>
</feature>
<dbReference type="GO" id="GO:0005509">
    <property type="term" value="F:calcium ion binding"/>
    <property type="evidence" value="ECO:0007669"/>
    <property type="project" value="UniProtKB-UniRule"/>
</dbReference>
<feature type="domain" description="Cadherin" evidence="11">
    <location>
        <begin position="222"/>
        <end position="334"/>
    </location>
</feature>
<evidence type="ECO:0000256" key="6">
    <source>
        <dbReference type="ARBA" id="ARBA00023136"/>
    </source>
</evidence>
<feature type="domain" description="Cadherin" evidence="11">
    <location>
        <begin position="649"/>
        <end position="750"/>
    </location>
</feature>
<keyword evidence="6 10" id="KW-0472">Membrane</keyword>